<organism evidence="1 2">
    <name type="scientific">Phytophthora infestans (strain T30-4)</name>
    <name type="common">Potato late blight agent</name>
    <dbReference type="NCBI Taxonomy" id="403677"/>
    <lineage>
        <taxon>Eukaryota</taxon>
        <taxon>Sar</taxon>
        <taxon>Stramenopiles</taxon>
        <taxon>Oomycota</taxon>
        <taxon>Peronosporomycetes</taxon>
        <taxon>Peronosporales</taxon>
        <taxon>Peronosporaceae</taxon>
        <taxon>Phytophthora</taxon>
    </lineage>
</organism>
<dbReference type="InParanoid" id="D0NM17"/>
<gene>
    <name evidence="1" type="ORF">PITG_13454</name>
</gene>
<dbReference type="VEuPathDB" id="FungiDB:PITG_13454"/>
<accession>D0NM17</accession>
<dbReference type="Proteomes" id="UP000006643">
    <property type="component" value="Unassembled WGS sequence"/>
</dbReference>
<evidence type="ECO:0000313" key="2">
    <source>
        <dbReference type="Proteomes" id="UP000006643"/>
    </source>
</evidence>
<dbReference type="OrthoDB" id="89220at2759"/>
<sequence>MQGCFAAENVIAPLSYASYRLQRDENTVGDVERWRQCEQPLFMLGFALHPAYADYARALPTTKVSGLGRLPSIAVYYYRRIFSTEDVGVIRSDMLDWMEGKFTRTKASEFKSSPWKYWRWVGQQRPDSMLPKLAMAVLSIAHCATA</sequence>
<dbReference type="GeneID" id="9461871"/>
<name>D0NM17_PHYIT</name>
<dbReference type="RefSeq" id="XP_002899684.1">
    <property type="nucleotide sequence ID" value="XM_002899638.1"/>
</dbReference>
<dbReference type="AlphaFoldDB" id="D0NM17"/>
<keyword evidence="2" id="KW-1185">Reference proteome</keyword>
<reference evidence="2" key="1">
    <citation type="journal article" date="2009" name="Nature">
        <title>Genome sequence and analysis of the Irish potato famine pathogen Phytophthora infestans.</title>
        <authorList>
            <consortium name="The Broad Institute Genome Sequencing Platform"/>
            <person name="Haas B.J."/>
            <person name="Kamoun S."/>
            <person name="Zody M.C."/>
            <person name="Jiang R.H."/>
            <person name="Handsaker R.E."/>
            <person name="Cano L.M."/>
            <person name="Grabherr M."/>
            <person name="Kodira C.D."/>
            <person name="Raffaele S."/>
            <person name="Torto-Alalibo T."/>
            <person name="Bozkurt T.O."/>
            <person name="Ah-Fong A.M."/>
            <person name="Alvarado L."/>
            <person name="Anderson V.L."/>
            <person name="Armstrong M.R."/>
            <person name="Avrova A."/>
            <person name="Baxter L."/>
            <person name="Beynon J."/>
            <person name="Boevink P.C."/>
            <person name="Bollmann S.R."/>
            <person name="Bos J.I."/>
            <person name="Bulone V."/>
            <person name="Cai G."/>
            <person name="Cakir C."/>
            <person name="Carrington J.C."/>
            <person name="Chawner M."/>
            <person name="Conti L."/>
            <person name="Costanzo S."/>
            <person name="Ewan R."/>
            <person name="Fahlgren N."/>
            <person name="Fischbach M.A."/>
            <person name="Fugelstad J."/>
            <person name="Gilroy E.M."/>
            <person name="Gnerre S."/>
            <person name="Green P.J."/>
            <person name="Grenville-Briggs L.J."/>
            <person name="Griffith J."/>
            <person name="Grunwald N.J."/>
            <person name="Horn K."/>
            <person name="Horner N.R."/>
            <person name="Hu C.H."/>
            <person name="Huitema E."/>
            <person name="Jeong D.H."/>
            <person name="Jones A.M."/>
            <person name="Jones J.D."/>
            <person name="Jones R.W."/>
            <person name="Karlsson E.K."/>
            <person name="Kunjeti S.G."/>
            <person name="Lamour K."/>
            <person name="Liu Z."/>
            <person name="Ma L."/>
            <person name="Maclean D."/>
            <person name="Chibucos M.C."/>
            <person name="McDonald H."/>
            <person name="McWalters J."/>
            <person name="Meijer H.J."/>
            <person name="Morgan W."/>
            <person name="Morris P.F."/>
            <person name="Munro C.A."/>
            <person name="O'Neill K."/>
            <person name="Ospina-Giraldo M."/>
            <person name="Pinzon A."/>
            <person name="Pritchard L."/>
            <person name="Ramsahoye B."/>
            <person name="Ren Q."/>
            <person name="Restrepo S."/>
            <person name="Roy S."/>
            <person name="Sadanandom A."/>
            <person name="Savidor A."/>
            <person name="Schornack S."/>
            <person name="Schwartz D.C."/>
            <person name="Schumann U.D."/>
            <person name="Schwessinger B."/>
            <person name="Seyer L."/>
            <person name="Sharpe T."/>
            <person name="Silvar C."/>
            <person name="Song J."/>
            <person name="Studholme D.J."/>
            <person name="Sykes S."/>
            <person name="Thines M."/>
            <person name="van de Vondervoort P.J."/>
            <person name="Phuntumart V."/>
            <person name="Wawra S."/>
            <person name="Weide R."/>
            <person name="Win J."/>
            <person name="Young C."/>
            <person name="Zhou S."/>
            <person name="Fry W."/>
            <person name="Meyers B.C."/>
            <person name="van West P."/>
            <person name="Ristaino J."/>
            <person name="Govers F."/>
            <person name="Birch P.R."/>
            <person name="Whisson S.C."/>
            <person name="Judelson H.S."/>
            <person name="Nusbaum C."/>
        </authorList>
    </citation>
    <scope>NUCLEOTIDE SEQUENCE [LARGE SCALE GENOMIC DNA]</scope>
    <source>
        <strain evidence="2">T30-4</strain>
    </source>
</reference>
<evidence type="ECO:0000313" key="1">
    <source>
        <dbReference type="EMBL" id="EEY60738.1"/>
    </source>
</evidence>
<proteinExistence type="predicted"/>
<dbReference type="HOGENOM" id="CLU_106077_1_0_1"/>
<dbReference type="eggNOG" id="ENOG502R8GP">
    <property type="taxonomic scope" value="Eukaryota"/>
</dbReference>
<protein>
    <submittedName>
        <fullName evidence="1">Uncharacterized protein</fullName>
    </submittedName>
</protein>
<dbReference type="KEGG" id="pif:PITG_13454"/>
<dbReference type="EMBL" id="DS028146">
    <property type="protein sequence ID" value="EEY60738.1"/>
    <property type="molecule type" value="Genomic_DNA"/>
</dbReference>